<sequence length="604" mass="68530">MTIKTKSKPTNQQIKSKNINQIKSIRSKPVVIIPPFKTHKEKQSNPLESENKPIRKTLEKTLYELPKIGKIDADFISRQTRSKAFETSFKPIIKPTNDKLKSDSDHVVEVSKRARKPLGERDESYVPIVVIPAYHEIQRTSTDPISDPTISLNSINLQTYSKSSTNLLQKWLKEIEIENLLDPNHNQEIKHSHTSLGLTNDSISNFTSSPSIELVTFSKSNYNLPSNQPLQSTSKAIEINDNKSFSLSSQVDPSIKKVMTKALSKPIPNPNVPPSHTESSLEYIDPITYNPTPTPPHHLSLPKLNELPNLNLTQDSPNRSVSTLKRNRIKSLNSNSNSERTSIILDQDGFPISSQRYQQIHQELNDPFGFQQNEKRLKLLRSKGELERTQPNPSKLKSTVPLGTAGPSVNHKSHLKNHVHLSMDSDLSLTDLLSIKRPNKNQKGKPNHRVIKKAADPRDQKHLGTQSDENEVDDPPLRRGRSKKIPRIISPSSKRPTDKDSQAESLNSSNHKPSPKKLQRLDPNRLPNKRTQAEVHSSPSPKKPFLKSNQLKKLPKPKPMINQTQVKRLNQAKKSNQVFETSRELRVKYYDGLDQFDFEEEIVL</sequence>
<dbReference type="KEGG" id="mlr:MELLADRAFT_95038"/>
<name>F4S8W2_MELLP</name>
<dbReference type="HOGENOM" id="CLU_452028_0_0_1"/>
<accession>F4S8W2</accession>
<dbReference type="GeneID" id="18937108"/>
<dbReference type="InParanoid" id="F4S8W2"/>
<dbReference type="OrthoDB" id="10545127at2759"/>
<evidence type="ECO:0000313" key="2">
    <source>
        <dbReference type="EMBL" id="EGF98919.1"/>
    </source>
</evidence>
<dbReference type="Proteomes" id="UP000001072">
    <property type="component" value="Unassembled WGS sequence"/>
</dbReference>
<feature type="region of interest" description="Disordered" evidence="1">
    <location>
        <begin position="385"/>
        <end position="412"/>
    </location>
</feature>
<dbReference type="RefSeq" id="XP_007417833.1">
    <property type="nucleotide sequence ID" value="XM_007417771.1"/>
</dbReference>
<feature type="region of interest" description="Disordered" evidence="1">
    <location>
        <begin position="1"/>
        <end position="21"/>
    </location>
</feature>
<evidence type="ECO:0000256" key="1">
    <source>
        <dbReference type="SAM" id="MobiDB-lite"/>
    </source>
</evidence>
<dbReference type="AlphaFoldDB" id="F4S8W2"/>
<gene>
    <name evidence="2" type="ORF">MELLADRAFT_95038</name>
</gene>
<protein>
    <submittedName>
        <fullName evidence="2">Uncharacterized protein</fullName>
    </submittedName>
</protein>
<dbReference type="VEuPathDB" id="FungiDB:MELLADRAFT_95038"/>
<feature type="compositionally biased region" description="Low complexity" evidence="1">
    <location>
        <begin position="11"/>
        <end position="21"/>
    </location>
</feature>
<keyword evidence="3" id="KW-1185">Reference proteome</keyword>
<organism evidence="3">
    <name type="scientific">Melampsora larici-populina (strain 98AG31 / pathotype 3-4-7)</name>
    <name type="common">Poplar leaf rust fungus</name>
    <dbReference type="NCBI Taxonomy" id="747676"/>
    <lineage>
        <taxon>Eukaryota</taxon>
        <taxon>Fungi</taxon>
        <taxon>Dikarya</taxon>
        <taxon>Basidiomycota</taxon>
        <taxon>Pucciniomycotina</taxon>
        <taxon>Pucciniomycetes</taxon>
        <taxon>Pucciniales</taxon>
        <taxon>Melampsoraceae</taxon>
        <taxon>Melampsora</taxon>
    </lineage>
</organism>
<feature type="compositionally biased region" description="Polar residues" evidence="1">
    <location>
        <begin position="503"/>
        <end position="512"/>
    </location>
</feature>
<feature type="compositionally biased region" description="Basic and acidic residues" evidence="1">
    <location>
        <begin position="453"/>
        <end position="462"/>
    </location>
</feature>
<feature type="compositionally biased region" description="Basic residues" evidence="1">
    <location>
        <begin position="437"/>
        <end position="452"/>
    </location>
</feature>
<dbReference type="EMBL" id="GL883167">
    <property type="protein sequence ID" value="EGF98919.1"/>
    <property type="molecule type" value="Genomic_DNA"/>
</dbReference>
<evidence type="ECO:0000313" key="3">
    <source>
        <dbReference type="Proteomes" id="UP000001072"/>
    </source>
</evidence>
<reference evidence="3" key="1">
    <citation type="journal article" date="2011" name="Proc. Natl. Acad. Sci. U.S.A.">
        <title>Obligate biotrophy features unraveled by the genomic analysis of rust fungi.</title>
        <authorList>
            <person name="Duplessis S."/>
            <person name="Cuomo C.A."/>
            <person name="Lin Y.-C."/>
            <person name="Aerts A."/>
            <person name="Tisserant E."/>
            <person name="Veneault-Fourrey C."/>
            <person name="Joly D.L."/>
            <person name="Hacquard S."/>
            <person name="Amselem J."/>
            <person name="Cantarel B.L."/>
            <person name="Chiu R."/>
            <person name="Coutinho P.M."/>
            <person name="Feau N."/>
            <person name="Field M."/>
            <person name="Frey P."/>
            <person name="Gelhaye E."/>
            <person name="Goldberg J."/>
            <person name="Grabherr M.G."/>
            <person name="Kodira C.D."/>
            <person name="Kohler A."/>
            <person name="Kuees U."/>
            <person name="Lindquist E.A."/>
            <person name="Lucas S.M."/>
            <person name="Mago R."/>
            <person name="Mauceli E."/>
            <person name="Morin E."/>
            <person name="Murat C."/>
            <person name="Pangilinan J.L."/>
            <person name="Park R."/>
            <person name="Pearson M."/>
            <person name="Quesneville H."/>
            <person name="Rouhier N."/>
            <person name="Sakthikumar S."/>
            <person name="Salamov A.A."/>
            <person name="Schmutz J."/>
            <person name="Selles B."/>
            <person name="Shapiro H."/>
            <person name="Tanguay P."/>
            <person name="Tuskan G.A."/>
            <person name="Henrissat B."/>
            <person name="Van de Peer Y."/>
            <person name="Rouze P."/>
            <person name="Ellis J.G."/>
            <person name="Dodds P.N."/>
            <person name="Schein J.E."/>
            <person name="Zhong S."/>
            <person name="Hamelin R.C."/>
            <person name="Grigoriev I.V."/>
            <person name="Szabo L.J."/>
            <person name="Martin F."/>
        </authorList>
    </citation>
    <scope>NUCLEOTIDE SEQUENCE [LARGE SCALE GENOMIC DNA]</scope>
    <source>
        <strain evidence="3">98AG31 / pathotype 3-4-7</strain>
    </source>
</reference>
<proteinExistence type="predicted"/>
<feature type="region of interest" description="Disordered" evidence="1">
    <location>
        <begin position="436"/>
        <end position="561"/>
    </location>
</feature>